<dbReference type="PANTHER" id="PTHR12400:SF51">
    <property type="entry name" value="INOSITOL POLYPHOSPHATE MULTIKINASE"/>
    <property type="match status" value="1"/>
</dbReference>
<evidence type="ECO:0000256" key="2">
    <source>
        <dbReference type="ARBA" id="ARBA00022679"/>
    </source>
</evidence>
<dbReference type="Pfam" id="PF03770">
    <property type="entry name" value="IPK"/>
    <property type="match status" value="1"/>
</dbReference>
<dbReference type="AlphaFoldDB" id="A0A183KJC9"/>
<evidence type="ECO:0000256" key="7">
    <source>
        <dbReference type="ARBA" id="ARBA00036525"/>
    </source>
</evidence>
<dbReference type="EMBL" id="UZAK01037337">
    <property type="protein sequence ID" value="VDP58495.1"/>
    <property type="molecule type" value="Genomic_DNA"/>
</dbReference>
<feature type="region of interest" description="Disordered" evidence="9">
    <location>
        <begin position="364"/>
        <end position="387"/>
    </location>
</feature>
<comment type="catalytic activity">
    <reaction evidence="7">
        <text>1D-myo-inositol 1,3,4,6-tetrakisphosphate + ATP = 1D-myo-inositol 1,3,4,5,6-pentakisphosphate + ADP + H(+)</text>
        <dbReference type="Rhea" id="RHEA:12717"/>
        <dbReference type="ChEBI" id="CHEBI:15378"/>
        <dbReference type="ChEBI" id="CHEBI:30616"/>
        <dbReference type="ChEBI" id="CHEBI:57660"/>
        <dbReference type="ChEBI" id="CHEBI:57733"/>
        <dbReference type="ChEBI" id="CHEBI:456216"/>
        <dbReference type="EC" id="2.7.1.140"/>
    </reaction>
</comment>
<accession>A0A183KJC9</accession>
<dbReference type="GO" id="GO:0005524">
    <property type="term" value="F:ATP binding"/>
    <property type="evidence" value="ECO:0007669"/>
    <property type="project" value="UniProtKB-KW"/>
</dbReference>
<comment type="similarity">
    <text evidence="1 8">Belongs to the inositol phosphokinase (IPK) family.</text>
</comment>
<evidence type="ECO:0000256" key="5">
    <source>
        <dbReference type="ARBA" id="ARBA00022840"/>
    </source>
</evidence>
<keyword evidence="2 8" id="KW-0808">Transferase</keyword>
<name>A0A183KJC9_9TREM</name>
<dbReference type="SUPFAM" id="SSF56104">
    <property type="entry name" value="SAICAR synthase-like"/>
    <property type="match status" value="1"/>
</dbReference>
<dbReference type="Proteomes" id="UP000279833">
    <property type="component" value="Unassembled WGS sequence"/>
</dbReference>
<evidence type="ECO:0000313" key="10">
    <source>
        <dbReference type="EMBL" id="VDP58495.1"/>
    </source>
</evidence>
<evidence type="ECO:0000256" key="1">
    <source>
        <dbReference type="ARBA" id="ARBA00007374"/>
    </source>
</evidence>
<dbReference type="GO" id="GO:0051765">
    <property type="term" value="F:inositol tetrakisphosphate kinase activity"/>
    <property type="evidence" value="ECO:0007669"/>
    <property type="project" value="TreeGrafter"/>
</dbReference>
<keyword evidence="4 8" id="KW-0418">Kinase</keyword>
<dbReference type="GO" id="GO:0032958">
    <property type="term" value="P:inositol phosphate biosynthetic process"/>
    <property type="evidence" value="ECO:0007669"/>
    <property type="project" value="InterPro"/>
</dbReference>
<dbReference type="STRING" id="6186.A0A183KJC9"/>
<dbReference type="GO" id="GO:0008440">
    <property type="term" value="F:inositol-1,4,5-trisphosphate 3-kinase activity"/>
    <property type="evidence" value="ECO:0007669"/>
    <property type="project" value="TreeGrafter"/>
</dbReference>
<dbReference type="WBParaSite" id="SCUD_0001513801-mRNA-1">
    <property type="protein sequence ID" value="SCUD_0001513801-mRNA-1"/>
    <property type="gene ID" value="SCUD_0001513801"/>
</dbReference>
<evidence type="ECO:0000256" key="8">
    <source>
        <dbReference type="RuleBase" id="RU363090"/>
    </source>
</evidence>
<dbReference type="GO" id="GO:0005737">
    <property type="term" value="C:cytoplasm"/>
    <property type="evidence" value="ECO:0007669"/>
    <property type="project" value="TreeGrafter"/>
</dbReference>
<keyword evidence="3" id="KW-0547">Nucleotide-binding</keyword>
<comment type="catalytic activity">
    <reaction evidence="6">
        <text>1D-myo-inositol 1,4,5-trisphosphate + 2 ATP = 1D-myo-inositol 1,3,4,5,6-pentakisphosphate + 2 ADP + 2 H(+)</text>
        <dbReference type="Rhea" id="RHEA:32359"/>
        <dbReference type="ChEBI" id="CHEBI:15378"/>
        <dbReference type="ChEBI" id="CHEBI:30616"/>
        <dbReference type="ChEBI" id="CHEBI:57733"/>
        <dbReference type="ChEBI" id="CHEBI:203600"/>
        <dbReference type="ChEBI" id="CHEBI:456216"/>
        <dbReference type="EC" id="2.7.1.151"/>
    </reaction>
</comment>
<evidence type="ECO:0000313" key="12">
    <source>
        <dbReference type="WBParaSite" id="SCUD_0001513801-mRNA-1"/>
    </source>
</evidence>
<evidence type="ECO:0000256" key="4">
    <source>
        <dbReference type="ARBA" id="ARBA00022777"/>
    </source>
</evidence>
<evidence type="ECO:0000256" key="3">
    <source>
        <dbReference type="ARBA" id="ARBA00022741"/>
    </source>
</evidence>
<evidence type="ECO:0000313" key="11">
    <source>
        <dbReference type="Proteomes" id="UP000279833"/>
    </source>
</evidence>
<dbReference type="Gene3D" id="3.30.470.160">
    <property type="entry name" value="Inositol polyphosphate kinase"/>
    <property type="match status" value="2"/>
</dbReference>
<dbReference type="InterPro" id="IPR038286">
    <property type="entry name" value="IPK_sf"/>
</dbReference>
<reference evidence="12" key="1">
    <citation type="submission" date="2016-06" db="UniProtKB">
        <authorList>
            <consortium name="WormBaseParasite"/>
        </authorList>
    </citation>
    <scope>IDENTIFICATION</scope>
</reference>
<keyword evidence="11" id="KW-1185">Reference proteome</keyword>
<proteinExistence type="inferred from homology"/>
<dbReference type="GO" id="GO:0005634">
    <property type="term" value="C:nucleus"/>
    <property type="evidence" value="ECO:0007669"/>
    <property type="project" value="TreeGrafter"/>
</dbReference>
<dbReference type="PANTHER" id="PTHR12400">
    <property type="entry name" value="INOSITOL POLYPHOSPHATE KINASE"/>
    <property type="match status" value="1"/>
</dbReference>
<organism evidence="12">
    <name type="scientific">Schistosoma curassoni</name>
    <dbReference type="NCBI Taxonomy" id="6186"/>
    <lineage>
        <taxon>Eukaryota</taxon>
        <taxon>Metazoa</taxon>
        <taxon>Spiralia</taxon>
        <taxon>Lophotrochozoa</taxon>
        <taxon>Platyhelminthes</taxon>
        <taxon>Trematoda</taxon>
        <taxon>Digenea</taxon>
        <taxon>Strigeidida</taxon>
        <taxon>Schistosomatoidea</taxon>
        <taxon>Schistosomatidae</taxon>
        <taxon>Schistosoma</taxon>
    </lineage>
</organism>
<evidence type="ECO:0000256" key="9">
    <source>
        <dbReference type="SAM" id="MobiDB-lite"/>
    </source>
</evidence>
<dbReference type="EC" id="2.7.-.-" evidence="8"/>
<gene>
    <name evidence="10" type="ORF">SCUD_LOCUS15135</name>
</gene>
<sequence>MIFQMFYICLVLRDKSKPIIYKSLQDRERGMREVMFYQSVFSADASEALKRLRQFIPTYYGVFQCPGTKAYYMALTDLVADFKQPNICDFKMGTVTYFPGSSPDKISREQVKYMWRRKLGFVLSGMQVSCLIVSDKISARILEARLAFANLRHLWRSQDTRLSIKRRVYCVSVRSVLLYGGETWPLRVEDTRKLLVFDHRCLRNIARICWDHRISDTKNHCLIKFPKAFGRTLSPEQVYSIGIKSFLGADPTYCVKLAQNYIIQLGRILNWYVEYGAKELTFCRSSILLIHESLPSSNNNNEHCPSKSCFASSSTPSTTVINNNNNNTYHTSCTTRNPTVKTSTILNNQFVNNFNNIPSIHKINTNNGNNNDTPNTTTTTTTSSSSSSTSTVHAQVYLIDFAHWSKKNYSTQCNNNNIEYNKNYWTCELTNGFRYGLENLIQLMHCVVNKESAICIN</sequence>
<keyword evidence="5" id="KW-0067">ATP-binding</keyword>
<reference evidence="10 11" key="2">
    <citation type="submission" date="2018-11" db="EMBL/GenBank/DDBJ databases">
        <authorList>
            <consortium name="Pathogen Informatics"/>
        </authorList>
    </citation>
    <scope>NUCLEOTIDE SEQUENCE [LARGE SCALE GENOMIC DNA]</scope>
    <source>
        <strain evidence="10">Dakar</strain>
        <strain evidence="11">Dakar, Senegal</strain>
    </source>
</reference>
<evidence type="ECO:0000256" key="6">
    <source>
        <dbReference type="ARBA" id="ARBA00036164"/>
    </source>
</evidence>
<protein>
    <recommendedName>
        <fullName evidence="8">Kinase</fullName>
        <ecNumber evidence="8">2.7.-.-</ecNumber>
    </recommendedName>
</protein>
<dbReference type="InterPro" id="IPR005522">
    <property type="entry name" value="IPK"/>
</dbReference>